<proteinExistence type="predicted"/>
<evidence type="ECO:0000313" key="6">
    <source>
        <dbReference type="EMBL" id="THU55031.1"/>
    </source>
</evidence>
<keyword evidence="7" id="KW-1185">Reference proteome</keyword>
<evidence type="ECO:0000256" key="1">
    <source>
        <dbReference type="ARBA" id="ARBA00004123"/>
    </source>
</evidence>
<keyword evidence="2 3" id="KW-0539">Nucleus</keyword>
<feature type="compositionally biased region" description="Basic residues" evidence="4">
    <location>
        <begin position="29"/>
        <end position="45"/>
    </location>
</feature>
<organism evidence="6 7">
    <name type="scientific">Musa balbisiana</name>
    <name type="common">Banana</name>
    <dbReference type="NCBI Taxonomy" id="52838"/>
    <lineage>
        <taxon>Eukaryota</taxon>
        <taxon>Viridiplantae</taxon>
        <taxon>Streptophyta</taxon>
        <taxon>Embryophyta</taxon>
        <taxon>Tracheophyta</taxon>
        <taxon>Spermatophyta</taxon>
        <taxon>Magnoliopsida</taxon>
        <taxon>Liliopsida</taxon>
        <taxon>Zingiberales</taxon>
        <taxon>Musaceae</taxon>
        <taxon>Musa</taxon>
    </lineage>
</organism>
<evidence type="ECO:0000259" key="5">
    <source>
        <dbReference type="PROSITE" id="PS51017"/>
    </source>
</evidence>
<dbReference type="GO" id="GO:0003700">
    <property type="term" value="F:DNA-binding transcription factor activity"/>
    <property type="evidence" value="ECO:0007669"/>
    <property type="project" value="TreeGrafter"/>
</dbReference>
<evidence type="ECO:0000256" key="4">
    <source>
        <dbReference type="SAM" id="MobiDB-lite"/>
    </source>
</evidence>
<comment type="subcellular location">
    <subcellularLocation>
        <location evidence="1 3">Nucleus</location>
    </subcellularLocation>
</comment>
<sequence>MCFVCFVFSAPPPLKWPIRKQNRRVYLHSHRRPNPRLLRERHRQRSPSDVRLPRPPPARPRRVLLLTANASSSRFLPSHDALPAQMLDPEIDLLPDVCYLSSASSSSLGRHLDMFTAQPPCAGEFSLEPFDDLISICDVATSEYRPYPPDHTAVQMAATGGPPRCQQQRPASDEEFHAAVAAAVGMTPPLCAVLDGSGVGASYHWGGSARGDGPHGFFPAGGMMAAGPEGGPMGSEHVADYQALVTGSGMYGLEAPPLRAYRTGNLQSFICLVKVIGEGSQHLMAGNSGNPTPLPASNVSAMDESTFKVGRLSVEERKEKITRYIKKRNQRNFSKKIKVKLTVLKVIEMQPKLIAIHLQYACRKTLADSRPRVRGRFAKNDEFGEMTKPNSRNHEMDEEVVMKEEDILDSSDILVHISGMNSFKNNFTLESWI</sequence>
<dbReference type="PANTHER" id="PTHR31319">
    <property type="entry name" value="ZINC FINGER PROTEIN CONSTANS-LIKE 4"/>
    <property type="match status" value="1"/>
</dbReference>
<dbReference type="PANTHER" id="PTHR31319:SF110">
    <property type="entry name" value="CCT MOTIF FAMILY PROTEIN"/>
    <property type="match status" value="1"/>
</dbReference>
<dbReference type="AlphaFoldDB" id="A0A4S8J178"/>
<feature type="region of interest" description="Disordered" evidence="4">
    <location>
        <begin position="29"/>
        <end position="59"/>
    </location>
</feature>
<evidence type="ECO:0000256" key="2">
    <source>
        <dbReference type="ARBA" id="ARBA00023242"/>
    </source>
</evidence>
<dbReference type="GO" id="GO:0009909">
    <property type="term" value="P:regulation of flower development"/>
    <property type="evidence" value="ECO:0007669"/>
    <property type="project" value="InterPro"/>
</dbReference>
<comment type="caution">
    <text evidence="6">The sequence shown here is derived from an EMBL/GenBank/DDBJ whole genome shotgun (WGS) entry which is preliminary data.</text>
</comment>
<dbReference type="STRING" id="52838.A0A4S8J178"/>
<dbReference type="InterPro" id="IPR045281">
    <property type="entry name" value="CONSTANS-like"/>
</dbReference>
<evidence type="ECO:0000256" key="3">
    <source>
        <dbReference type="PROSITE-ProRule" id="PRU00357"/>
    </source>
</evidence>
<feature type="domain" description="CCT" evidence="5">
    <location>
        <begin position="338"/>
        <end position="380"/>
    </location>
</feature>
<dbReference type="InterPro" id="IPR010402">
    <property type="entry name" value="CCT_domain"/>
</dbReference>
<dbReference type="Pfam" id="PF06203">
    <property type="entry name" value="CCT"/>
    <property type="match status" value="1"/>
</dbReference>
<gene>
    <name evidence="6" type="ORF">C4D60_Mb11t02280</name>
</gene>
<reference evidence="6 7" key="1">
    <citation type="journal article" date="2019" name="Nat. Plants">
        <title>Genome sequencing of Musa balbisiana reveals subgenome evolution and function divergence in polyploid bananas.</title>
        <authorList>
            <person name="Yao X."/>
        </authorList>
    </citation>
    <scope>NUCLEOTIDE SEQUENCE [LARGE SCALE GENOMIC DNA]</scope>
    <source>
        <strain evidence="7">cv. DH-PKW</strain>
        <tissue evidence="6">Leaves</tissue>
    </source>
</reference>
<accession>A0A4S8J178</accession>
<protein>
    <recommendedName>
        <fullName evidence="5">CCT domain-containing protein</fullName>
    </recommendedName>
</protein>
<dbReference type="EMBL" id="PYDT01000007">
    <property type="protein sequence ID" value="THU55031.1"/>
    <property type="molecule type" value="Genomic_DNA"/>
</dbReference>
<dbReference type="Proteomes" id="UP000317650">
    <property type="component" value="Chromosome 11"/>
</dbReference>
<dbReference type="PROSITE" id="PS51017">
    <property type="entry name" value="CCT"/>
    <property type="match status" value="1"/>
</dbReference>
<name>A0A4S8J178_MUSBA</name>
<dbReference type="GO" id="GO:0005634">
    <property type="term" value="C:nucleus"/>
    <property type="evidence" value="ECO:0007669"/>
    <property type="project" value="UniProtKB-SubCell"/>
</dbReference>
<evidence type="ECO:0000313" key="7">
    <source>
        <dbReference type="Proteomes" id="UP000317650"/>
    </source>
</evidence>